<organism evidence="1 2">
    <name type="scientific">Leptospira fainei serovar Hurstbridge str. BUT 6</name>
    <dbReference type="NCBI Taxonomy" id="1193011"/>
    <lineage>
        <taxon>Bacteria</taxon>
        <taxon>Pseudomonadati</taxon>
        <taxon>Spirochaetota</taxon>
        <taxon>Spirochaetia</taxon>
        <taxon>Leptospirales</taxon>
        <taxon>Leptospiraceae</taxon>
        <taxon>Leptospira</taxon>
    </lineage>
</organism>
<dbReference type="AlphaFoldDB" id="S3W1V6"/>
<sequence>MTPDFKLFRFMQGKIRLILRKEGPYSSKKKSINGTNRRSKILRGYFSD</sequence>
<name>S3W1V6_9LEPT</name>
<evidence type="ECO:0000313" key="2">
    <source>
        <dbReference type="Proteomes" id="UP000014540"/>
    </source>
</evidence>
<keyword evidence="2" id="KW-1185">Reference proteome</keyword>
<evidence type="ECO:0000313" key="1">
    <source>
        <dbReference type="EMBL" id="EPG74277.1"/>
    </source>
</evidence>
<comment type="caution">
    <text evidence="1">The sequence shown here is derived from an EMBL/GenBank/DDBJ whole genome shotgun (WGS) entry which is preliminary data.</text>
</comment>
<accession>S3W1V6</accession>
<dbReference type="STRING" id="1193011.LEP1GSC058_2706"/>
<dbReference type="EMBL" id="AKWZ02000010">
    <property type="protein sequence ID" value="EPG74277.1"/>
    <property type="molecule type" value="Genomic_DNA"/>
</dbReference>
<proteinExistence type="predicted"/>
<protein>
    <submittedName>
        <fullName evidence="1">Uncharacterized protein</fullName>
    </submittedName>
</protein>
<reference evidence="1" key="1">
    <citation type="submission" date="2013-04" db="EMBL/GenBank/DDBJ databases">
        <authorList>
            <person name="Harkins D.M."/>
            <person name="Durkin A.S."/>
            <person name="Selengut J.D."/>
            <person name="Sanka R."/>
            <person name="DePew J."/>
            <person name="Purushe J."/>
            <person name="Ahmed A."/>
            <person name="van der Linden H."/>
            <person name="Goris M.G.A."/>
            <person name="Hartskeerl R.A."/>
            <person name="Vinetz J.M."/>
            <person name="Sutton G.G."/>
            <person name="Nelson W.C."/>
            <person name="Fouts D.E."/>
        </authorList>
    </citation>
    <scope>NUCLEOTIDE SEQUENCE [LARGE SCALE GENOMIC DNA]</scope>
    <source>
        <strain evidence="1">BUT 6</strain>
    </source>
</reference>
<dbReference type="Proteomes" id="UP000014540">
    <property type="component" value="Unassembled WGS sequence"/>
</dbReference>
<gene>
    <name evidence="1" type="ORF">LEP1GSC058_2706</name>
</gene>